<protein>
    <submittedName>
        <fullName evidence="1">Uncharacterized protein</fullName>
    </submittedName>
</protein>
<evidence type="ECO:0000313" key="3">
    <source>
        <dbReference type="Proteomes" id="UP000032439"/>
    </source>
</evidence>
<comment type="caution">
    <text evidence="1">The sequence shown here is derived from an EMBL/GenBank/DDBJ whole genome shotgun (WGS) entry which is preliminary data.</text>
</comment>
<reference evidence="2 4" key="2">
    <citation type="submission" date="2018-01" db="EMBL/GenBank/DDBJ databases">
        <title>Denitrification phenotypes of diverse strains of Pseudomonas stutzeri.</title>
        <authorList>
            <person name="Milligan D.A."/>
            <person name="Bergaust L."/>
            <person name="Bakken L.R."/>
            <person name="Frostegard A."/>
        </authorList>
    </citation>
    <scope>NUCLEOTIDE SEQUENCE [LARGE SCALE GENOMIC DNA]</scope>
    <source>
        <strain evidence="2 4">24a75</strain>
    </source>
</reference>
<dbReference type="Proteomes" id="UP000236023">
    <property type="component" value="Unassembled WGS sequence"/>
</dbReference>
<dbReference type="EMBL" id="JXXD01000005">
    <property type="protein sequence ID" value="KIZ38662.1"/>
    <property type="molecule type" value="Genomic_DNA"/>
</dbReference>
<dbReference type="Proteomes" id="UP000032439">
    <property type="component" value="Unassembled WGS sequence"/>
</dbReference>
<proteinExistence type="predicted"/>
<reference evidence="1 3" key="1">
    <citation type="submission" date="2014-11" db="EMBL/GenBank/DDBJ databases">
        <title>Genomics and ecophysiology of heterotrophic nitrogen fixing bacteria isolated from estuarine surface water.</title>
        <authorList>
            <person name="Bentzon-Tilia M."/>
            <person name="Severin I."/>
            <person name="Hansen L.H."/>
            <person name="Riemann L."/>
        </authorList>
    </citation>
    <scope>NUCLEOTIDE SEQUENCE [LARGE SCALE GENOMIC DNA]</scope>
    <source>
        <strain evidence="1 3">BAL361</strain>
    </source>
</reference>
<sequence length="81" mass="8787">MTEPSDHEIGHPEGLIPALAASATHAAYLRAVQAGRTLIMARDGWLVRIDPDGSETRLRALPMKHKVTAGSVFHFSAQLRS</sequence>
<dbReference type="AlphaFoldDB" id="A0A0D7EGI4"/>
<gene>
    <name evidence="2" type="ORF">CXK94_17670</name>
    <name evidence="1" type="ORF">LO50_00660</name>
</gene>
<evidence type="ECO:0000313" key="1">
    <source>
        <dbReference type="EMBL" id="KIZ38662.1"/>
    </source>
</evidence>
<name>A0A0D7EGI4_STUST</name>
<evidence type="ECO:0000313" key="2">
    <source>
        <dbReference type="EMBL" id="PNG07031.1"/>
    </source>
</evidence>
<accession>A0A0D7EGI4</accession>
<organism evidence="1 3">
    <name type="scientific">Stutzerimonas stutzeri</name>
    <name type="common">Pseudomonas stutzeri</name>
    <dbReference type="NCBI Taxonomy" id="316"/>
    <lineage>
        <taxon>Bacteria</taxon>
        <taxon>Pseudomonadati</taxon>
        <taxon>Pseudomonadota</taxon>
        <taxon>Gammaproteobacteria</taxon>
        <taxon>Pseudomonadales</taxon>
        <taxon>Pseudomonadaceae</taxon>
        <taxon>Stutzerimonas</taxon>
    </lineage>
</organism>
<evidence type="ECO:0000313" key="4">
    <source>
        <dbReference type="Proteomes" id="UP000236023"/>
    </source>
</evidence>
<dbReference type="PATRIC" id="fig|316.110.peg.4117"/>
<dbReference type="EMBL" id="POUT01000011">
    <property type="protein sequence ID" value="PNG07031.1"/>
    <property type="molecule type" value="Genomic_DNA"/>
</dbReference>